<protein>
    <recommendedName>
        <fullName evidence="3">Dynamin-type G domain-containing protein</fullName>
    </recommendedName>
</protein>
<reference evidence="4 5" key="1">
    <citation type="submission" date="2024-03" db="EMBL/GenBank/DDBJ databases">
        <title>Aureococcus anophagefferens CCMP1851 and Kratosvirus quantuckense: Draft genome of a second virus-susceptible host strain in the model system.</title>
        <authorList>
            <person name="Chase E."/>
            <person name="Truchon A.R."/>
            <person name="Schepens W."/>
            <person name="Wilhelm S.W."/>
        </authorList>
    </citation>
    <scope>NUCLEOTIDE SEQUENCE [LARGE SCALE GENOMIC DNA]</scope>
    <source>
        <strain evidence="4 5">CCMP1851</strain>
    </source>
</reference>
<feature type="domain" description="Dynamin-type G" evidence="3">
    <location>
        <begin position="60"/>
        <end position="307"/>
    </location>
</feature>
<dbReference type="EMBL" id="JBBJCI010000040">
    <property type="protein sequence ID" value="KAK7249587.1"/>
    <property type="molecule type" value="Genomic_DNA"/>
</dbReference>
<keyword evidence="5" id="KW-1185">Reference proteome</keyword>
<dbReference type="Pfam" id="PF00350">
    <property type="entry name" value="Dynamin_N"/>
    <property type="match status" value="1"/>
</dbReference>
<name>A0ABR1G982_AURAN</name>
<proteinExistence type="predicted"/>
<dbReference type="PANTHER" id="PTHR43681">
    <property type="entry name" value="TRANSMEMBRANE GTPASE FZO"/>
    <property type="match status" value="1"/>
</dbReference>
<dbReference type="Pfam" id="PF18150">
    <property type="entry name" value="DUF5600"/>
    <property type="match status" value="1"/>
</dbReference>
<keyword evidence="2" id="KW-0472">Membrane</keyword>
<dbReference type="InterPro" id="IPR040990">
    <property type="entry name" value="DUF5600"/>
</dbReference>
<gene>
    <name evidence="4" type="ORF">SO694_00004058</name>
</gene>
<feature type="transmembrane region" description="Helical" evidence="2">
    <location>
        <begin position="470"/>
        <end position="494"/>
    </location>
</feature>
<accession>A0ABR1G982</accession>
<dbReference type="InterPro" id="IPR027417">
    <property type="entry name" value="P-loop_NTPase"/>
</dbReference>
<evidence type="ECO:0000256" key="1">
    <source>
        <dbReference type="ARBA" id="ARBA00004481"/>
    </source>
</evidence>
<organism evidence="4 5">
    <name type="scientific">Aureococcus anophagefferens</name>
    <name type="common">Harmful bloom alga</name>
    <dbReference type="NCBI Taxonomy" id="44056"/>
    <lineage>
        <taxon>Eukaryota</taxon>
        <taxon>Sar</taxon>
        <taxon>Stramenopiles</taxon>
        <taxon>Ochrophyta</taxon>
        <taxon>Pelagophyceae</taxon>
        <taxon>Pelagomonadales</taxon>
        <taxon>Pelagomonadaceae</taxon>
        <taxon>Aureococcus</taxon>
    </lineage>
</organism>
<keyword evidence="2" id="KW-1133">Transmembrane helix</keyword>
<evidence type="ECO:0000259" key="3">
    <source>
        <dbReference type="PROSITE" id="PS51718"/>
    </source>
</evidence>
<comment type="caution">
    <text evidence="4">The sequence shown here is derived from an EMBL/GenBank/DDBJ whole genome shotgun (WGS) entry which is preliminary data.</text>
</comment>
<evidence type="ECO:0000256" key="2">
    <source>
        <dbReference type="SAM" id="Phobius"/>
    </source>
</evidence>
<dbReference type="PROSITE" id="PS51718">
    <property type="entry name" value="G_DYNAMIN_2"/>
    <property type="match status" value="1"/>
</dbReference>
<dbReference type="Gene3D" id="3.40.50.300">
    <property type="entry name" value="P-loop containing nucleotide triphosphate hydrolases"/>
    <property type="match status" value="1"/>
</dbReference>
<evidence type="ECO:0000313" key="4">
    <source>
        <dbReference type="EMBL" id="KAK7249587.1"/>
    </source>
</evidence>
<sequence length="569" mass="62523">MKTVWGSDESGDPDAIGAEEKARELASLKELVNLNEELRRVEKETALSSFYGEGYTEAELGAKPMVLVIGQYSTGKTTLISSLCGGDYDGAHIGPEPTTEKFVAVVGAPGHTLPSSKRGNYVSMMPELPFGGLSRYGQAFLGRFSASFFPEPNVPSLTQLVTFVDTPGVLSGEKQRVNRSYDFASVSRWFAERSELVLLLFDAHKLDISDEFRDIIAGLKGLEGRVRCVLNKADTVDNERLVRVYGALMFNVGKILQTPEVVRVFVGSFWDEPLVHAEYEKVFRKDRAALIRALIDEIEGLVRSTAARKVDDLVRRGRLALVHVRLCQHLRDTYAPGFLRRLVVPGTAKRAKKRALDDLDVVFASVLRNYGDELSAGDFPSQAEFRAGLRNVDLHNLPYASAETVDDLKLWLTEDIPKWVTPDADKYRLADRVPMLSPTQQASMKRRKRKRGVVGRRSLSRSTRRLLLKILRWTALVVGLALSAAVGAVAYAVLVDEQPPAAALANARDALVFSAVTCSLRLSDLVVRVQHVAMTHAAALYGATFGDDEDDGAAANATAAPASWFRSAL</sequence>
<dbReference type="Proteomes" id="UP001363151">
    <property type="component" value="Unassembled WGS sequence"/>
</dbReference>
<dbReference type="InterPro" id="IPR051943">
    <property type="entry name" value="TRAFAC_Dynamin-like_GTPase"/>
</dbReference>
<dbReference type="SUPFAM" id="SSF52540">
    <property type="entry name" value="P-loop containing nucleoside triphosphate hydrolases"/>
    <property type="match status" value="1"/>
</dbReference>
<dbReference type="InterPro" id="IPR045063">
    <property type="entry name" value="Dynamin_N"/>
</dbReference>
<keyword evidence="2" id="KW-0812">Transmembrane</keyword>
<dbReference type="PANTHER" id="PTHR43681:SF1">
    <property type="entry name" value="SARCALUMENIN"/>
    <property type="match status" value="1"/>
</dbReference>
<evidence type="ECO:0000313" key="5">
    <source>
        <dbReference type="Proteomes" id="UP001363151"/>
    </source>
</evidence>
<dbReference type="Gene3D" id="1.10.268.20">
    <property type="match status" value="1"/>
</dbReference>
<dbReference type="InterPro" id="IPR030381">
    <property type="entry name" value="G_DYNAMIN_dom"/>
</dbReference>
<comment type="subcellular location">
    <subcellularLocation>
        <location evidence="1">Endosome membrane</location>
        <topology evidence="1">Peripheral membrane protein</topology>
    </subcellularLocation>
</comment>